<feature type="region of interest" description="Disordered" evidence="1">
    <location>
        <begin position="61"/>
        <end position="96"/>
    </location>
</feature>
<dbReference type="RefSeq" id="WP_264503817.1">
    <property type="nucleotide sequence ID" value="NZ_JAPDDS010000027.1"/>
</dbReference>
<dbReference type="Proteomes" id="UP001207930">
    <property type="component" value="Unassembled WGS sequence"/>
</dbReference>
<evidence type="ECO:0000313" key="4">
    <source>
        <dbReference type="Proteomes" id="UP001207930"/>
    </source>
</evidence>
<accession>A0ABT3FW99</accession>
<reference evidence="3 4" key="1">
    <citation type="submission" date="2022-10" db="EMBL/GenBank/DDBJ databases">
        <title>Luteolibacter flavescens strain MCCC 1K03193, whole genome shotgun sequencing project.</title>
        <authorList>
            <person name="Zhao G."/>
            <person name="Shen L."/>
        </authorList>
    </citation>
    <scope>NUCLEOTIDE SEQUENCE [LARGE SCALE GENOMIC DNA]</scope>
    <source>
        <strain evidence="3 4">MCCC 1K03193</strain>
    </source>
</reference>
<feature type="transmembrane region" description="Helical" evidence="2">
    <location>
        <begin position="35"/>
        <end position="55"/>
    </location>
</feature>
<keyword evidence="2" id="KW-0472">Membrane</keyword>
<evidence type="ECO:0000313" key="3">
    <source>
        <dbReference type="EMBL" id="MCW1887861.1"/>
    </source>
</evidence>
<gene>
    <name evidence="3" type="ORF">OKA04_24190</name>
</gene>
<organism evidence="3 4">
    <name type="scientific">Luteolibacter flavescens</name>
    <dbReference type="NCBI Taxonomy" id="1859460"/>
    <lineage>
        <taxon>Bacteria</taxon>
        <taxon>Pseudomonadati</taxon>
        <taxon>Verrucomicrobiota</taxon>
        <taxon>Verrucomicrobiia</taxon>
        <taxon>Verrucomicrobiales</taxon>
        <taxon>Verrucomicrobiaceae</taxon>
        <taxon>Luteolibacter</taxon>
    </lineage>
</organism>
<proteinExistence type="predicted"/>
<feature type="compositionally biased region" description="Pro residues" evidence="1">
    <location>
        <begin position="87"/>
        <end position="96"/>
    </location>
</feature>
<keyword evidence="2" id="KW-0812">Transmembrane</keyword>
<dbReference type="EMBL" id="JAPDDS010000027">
    <property type="protein sequence ID" value="MCW1887861.1"/>
    <property type="molecule type" value="Genomic_DNA"/>
</dbReference>
<keyword evidence="2" id="KW-1133">Transmembrane helix</keyword>
<evidence type="ECO:0000256" key="1">
    <source>
        <dbReference type="SAM" id="MobiDB-lite"/>
    </source>
</evidence>
<sequence>MNAIRRVAHDEVDGDRARPGEVILLQGRDVRARSAWILIAAMLTAALICVVAVVVRGVQDRQGEGDPRPLDVLPVPAPLTPIETPVPGEPVTPLPR</sequence>
<keyword evidence="4" id="KW-1185">Reference proteome</keyword>
<comment type="caution">
    <text evidence="3">The sequence shown here is derived from an EMBL/GenBank/DDBJ whole genome shotgun (WGS) entry which is preliminary data.</text>
</comment>
<evidence type="ECO:0000256" key="2">
    <source>
        <dbReference type="SAM" id="Phobius"/>
    </source>
</evidence>
<protein>
    <submittedName>
        <fullName evidence="3">Uncharacterized protein</fullName>
    </submittedName>
</protein>
<name>A0ABT3FW99_9BACT</name>